<evidence type="ECO:0000256" key="1">
    <source>
        <dbReference type="ARBA" id="ARBA00004651"/>
    </source>
</evidence>
<dbReference type="PRINTS" id="PR01755">
    <property type="entry name" value="SECFTRNLCASE"/>
</dbReference>
<keyword evidence="5 12" id="KW-0653">Protein transport</keyword>
<dbReference type="InterPro" id="IPR055344">
    <property type="entry name" value="SecD_SecF_C_bact"/>
</dbReference>
<keyword evidence="8 12" id="KW-0472">Membrane</keyword>
<comment type="caution">
    <text evidence="15">The sequence shown here is derived from an EMBL/GenBank/DDBJ whole genome shotgun (WGS) entry which is preliminary data.</text>
</comment>
<dbReference type="PANTHER" id="PTHR30081:SF8">
    <property type="entry name" value="PROTEIN TRANSLOCASE SUBUNIT SECF"/>
    <property type="match status" value="1"/>
</dbReference>
<dbReference type="GO" id="GO:0065002">
    <property type="term" value="P:intracellular protein transmembrane transport"/>
    <property type="evidence" value="ECO:0007669"/>
    <property type="project" value="UniProtKB-UniRule"/>
</dbReference>
<dbReference type="GO" id="GO:0006605">
    <property type="term" value="P:protein targeting"/>
    <property type="evidence" value="ECO:0007669"/>
    <property type="project" value="UniProtKB-UniRule"/>
</dbReference>
<evidence type="ECO:0000256" key="3">
    <source>
        <dbReference type="ARBA" id="ARBA00022475"/>
    </source>
</evidence>
<evidence type="ECO:0000256" key="9">
    <source>
        <dbReference type="ARBA" id="ARBA00059018"/>
    </source>
</evidence>
<dbReference type="Pfam" id="PF07549">
    <property type="entry name" value="Sec_GG"/>
    <property type="match status" value="1"/>
</dbReference>
<dbReference type="InterPro" id="IPR022813">
    <property type="entry name" value="SecD/SecF_arch_bac"/>
</dbReference>
<dbReference type="GO" id="GO:0043952">
    <property type="term" value="P:protein transport by the Sec complex"/>
    <property type="evidence" value="ECO:0007669"/>
    <property type="project" value="UniProtKB-UniRule"/>
</dbReference>
<evidence type="ECO:0000256" key="2">
    <source>
        <dbReference type="ARBA" id="ARBA00022448"/>
    </source>
</evidence>
<feature type="transmembrane region" description="Helical" evidence="12">
    <location>
        <begin position="165"/>
        <end position="184"/>
    </location>
</feature>
<evidence type="ECO:0000256" key="6">
    <source>
        <dbReference type="ARBA" id="ARBA00022989"/>
    </source>
</evidence>
<evidence type="ECO:0000256" key="10">
    <source>
        <dbReference type="ARBA" id="ARBA00060856"/>
    </source>
</evidence>
<feature type="transmembrane region" description="Helical" evidence="12">
    <location>
        <begin position="241"/>
        <end position="262"/>
    </location>
</feature>
<sequence>MPFKPIKLVPADTHVPFMAYHRIAMVASAVLMLLSVVLFFGVGLNYGIDFRGGTLIEIKTTDGPADIGELRDKLGGLGLGDVQIQTFGAPDDVLIRVQEQPGGESAQQAVVDKVKGALGDNVQYRRVEVVGPTVSQELIESGTLAVILAIFGVLVYIWLRFEWQFSVGAVIALVHDVVLTIGMFSALQIEFGLPIIAAILTIVGYSLNDTVVVYDRVRENLRKYKKMPLSDLLNQSINETLSRTVVTSVTTLIALLSLYILGGEVIRGFVFAMIWGVIVGTYSSIFVGAPLLLMLGVKRDWSGLGGAKVKEPGKATASQEARETAS</sequence>
<keyword evidence="2 12" id="KW-0813">Transport</keyword>
<dbReference type="AlphaFoldDB" id="A0A397Q803"/>
<evidence type="ECO:0000256" key="11">
    <source>
        <dbReference type="ARBA" id="ARBA00061053"/>
    </source>
</evidence>
<proteinExistence type="inferred from homology"/>
<keyword evidence="4 12" id="KW-0812">Transmembrane</keyword>
<dbReference type="NCBIfam" id="TIGR00966">
    <property type="entry name" value="transloc_SecF"/>
    <property type="match status" value="1"/>
</dbReference>
<dbReference type="HAMAP" id="MF_01464_B">
    <property type="entry name" value="SecF_B"/>
    <property type="match status" value="1"/>
</dbReference>
<dbReference type="InterPro" id="IPR022645">
    <property type="entry name" value="SecD/SecF_bac"/>
</dbReference>
<dbReference type="PANTHER" id="PTHR30081">
    <property type="entry name" value="PROTEIN-EXPORT MEMBRANE PROTEIN SEC"/>
    <property type="match status" value="1"/>
</dbReference>
<dbReference type="NCBIfam" id="TIGR00916">
    <property type="entry name" value="2A0604s01"/>
    <property type="match status" value="1"/>
</dbReference>
<comment type="function">
    <text evidence="9 12">Part of the Sec protein translocase complex. Interacts with the SecYEG preprotein conducting channel. SecDF uses the proton motive force (PMF) to complete protein translocation after the ATP-dependent function of SecA.</text>
</comment>
<keyword evidence="3 12" id="KW-1003">Cell membrane</keyword>
<dbReference type="InterPro" id="IPR005665">
    <property type="entry name" value="SecF_bac"/>
</dbReference>
<evidence type="ECO:0000256" key="4">
    <source>
        <dbReference type="ARBA" id="ARBA00022692"/>
    </source>
</evidence>
<dbReference type="InterPro" id="IPR022646">
    <property type="entry name" value="SecD/SecF_CS"/>
</dbReference>
<dbReference type="Proteomes" id="UP000266273">
    <property type="component" value="Unassembled WGS sequence"/>
</dbReference>
<dbReference type="SUPFAM" id="SSF82866">
    <property type="entry name" value="Multidrug efflux transporter AcrB transmembrane domain"/>
    <property type="match status" value="1"/>
</dbReference>
<evidence type="ECO:0000256" key="13">
    <source>
        <dbReference type="SAM" id="MobiDB-lite"/>
    </source>
</evidence>
<dbReference type="GO" id="GO:0015450">
    <property type="term" value="F:protein-transporting ATPase activity"/>
    <property type="evidence" value="ECO:0007669"/>
    <property type="project" value="InterPro"/>
</dbReference>
<dbReference type="RefSeq" id="WP_119060516.1">
    <property type="nucleotide sequence ID" value="NZ_QXDF01000001.1"/>
</dbReference>
<evidence type="ECO:0000256" key="7">
    <source>
        <dbReference type="ARBA" id="ARBA00023010"/>
    </source>
</evidence>
<comment type="subunit">
    <text evidence="12">Forms a complex with SecD. Part of the essential Sec protein translocation apparatus which comprises SecA, SecYEG and auxiliary proteins SecDF-YajC and YidC.</text>
</comment>
<name>A0A397Q803_9HYPH</name>
<accession>A0A397Q803</accession>
<dbReference type="GO" id="GO:0005886">
    <property type="term" value="C:plasma membrane"/>
    <property type="evidence" value="ECO:0007669"/>
    <property type="project" value="UniProtKB-SubCell"/>
</dbReference>
<evidence type="ECO:0000313" key="16">
    <source>
        <dbReference type="Proteomes" id="UP000266273"/>
    </source>
</evidence>
<feature type="transmembrane region" description="Helical" evidence="12">
    <location>
        <begin position="20"/>
        <end position="42"/>
    </location>
</feature>
<comment type="similarity">
    <text evidence="11">In the N-terminal section; belongs to the SecD/SecF family. SecD subfamily.</text>
</comment>
<feature type="transmembrane region" description="Helical" evidence="12">
    <location>
        <begin position="191"/>
        <end position="208"/>
    </location>
</feature>
<dbReference type="Pfam" id="PF02355">
    <property type="entry name" value="SecD_SecF_C"/>
    <property type="match status" value="1"/>
</dbReference>
<comment type="similarity">
    <text evidence="12">Belongs to the SecD/SecF family. SecF subfamily.</text>
</comment>
<keyword evidence="7 12" id="KW-0811">Translocation</keyword>
<feature type="transmembrane region" description="Helical" evidence="12">
    <location>
        <begin position="269"/>
        <end position="293"/>
    </location>
</feature>
<evidence type="ECO:0000256" key="5">
    <source>
        <dbReference type="ARBA" id="ARBA00022927"/>
    </source>
</evidence>
<reference evidence="15 16" key="1">
    <citation type="submission" date="2018-08" db="EMBL/GenBank/DDBJ databases">
        <title>Genomic Encyclopedia of Archaeal and Bacterial Type Strains, Phase II (KMG-II): from individual species to whole genera.</title>
        <authorList>
            <person name="Goeker M."/>
        </authorList>
    </citation>
    <scope>NUCLEOTIDE SEQUENCE [LARGE SCALE GENOMIC DNA]</scope>
    <source>
        <strain evidence="15 16">DSM 5002</strain>
    </source>
</reference>
<protein>
    <recommendedName>
        <fullName evidence="12">Protein-export membrane protein SecF</fullName>
    </recommendedName>
</protein>
<dbReference type="Gene3D" id="1.20.1640.10">
    <property type="entry name" value="Multidrug efflux transporter AcrB transmembrane domain"/>
    <property type="match status" value="1"/>
</dbReference>
<keyword evidence="16" id="KW-1185">Reference proteome</keyword>
<feature type="domain" description="Protein export membrane protein SecD/SecF C-terminal" evidence="14">
    <location>
        <begin position="117"/>
        <end position="296"/>
    </location>
</feature>
<evidence type="ECO:0000256" key="12">
    <source>
        <dbReference type="HAMAP-Rule" id="MF_01464"/>
    </source>
</evidence>
<dbReference type="FunFam" id="1.20.1640.10:FF:000024">
    <property type="entry name" value="Multifunctional fusion protein"/>
    <property type="match status" value="1"/>
</dbReference>
<dbReference type="EMBL" id="QXDF01000001">
    <property type="protein sequence ID" value="RIA55637.1"/>
    <property type="molecule type" value="Genomic_DNA"/>
</dbReference>
<evidence type="ECO:0000259" key="14">
    <source>
        <dbReference type="Pfam" id="PF02355"/>
    </source>
</evidence>
<dbReference type="OrthoDB" id="9774769at2"/>
<keyword evidence="6 12" id="KW-1133">Transmembrane helix</keyword>
<comment type="similarity">
    <text evidence="10">In the C-terminal section; belongs to the SecD/SecF family. SecF subfamily.</text>
</comment>
<evidence type="ECO:0000313" key="15">
    <source>
        <dbReference type="EMBL" id="RIA55637.1"/>
    </source>
</evidence>
<evidence type="ECO:0000256" key="8">
    <source>
        <dbReference type="ARBA" id="ARBA00023136"/>
    </source>
</evidence>
<dbReference type="InterPro" id="IPR048634">
    <property type="entry name" value="SecD_SecF_C"/>
</dbReference>
<comment type="subcellular location">
    <subcellularLocation>
        <location evidence="1 12">Cell membrane</location>
        <topology evidence="1 12">Multi-pass membrane protein</topology>
    </subcellularLocation>
</comment>
<gene>
    <name evidence="12" type="primary">secF</name>
    <name evidence="15" type="ORF">BXY53_0707</name>
</gene>
<feature type="region of interest" description="Disordered" evidence="13">
    <location>
        <begin position="307"/>
        <end position="326"/>
    </location>
</feature>
<feature type="transmembrane region" description="Helical" evidence="12">
    <location>
        <begin position="142"/>
        <end position="159"/>
    </location>
</feature>
<organism evidence="15 16">
    <name type="scientific">Dichotomicrobium thermohalophilum</name>
    <dbReference type="NCBI Taxonomy" id="933063"/>
    <lineage>
        <taxon>Bacteria</taxon>
        <taxon>Pseudomonadati</taxon>
        <taxon>Pseudomonadota</taxon>
        <taxon>Alphaproteobacteria</taxon>
        <taxon>Hyphomicrobiales</taxon>
        <taxon>Hyphomicrobiaceae</taxon>
        <taxon>Dichotomicrobium</taxon>
    </lineage>
</organism>